<dbReference type="GO" id="GO:0006529">
    <property type="term" value="P:asparagine biosynthetic process"/>
    <property type="evidence" value="ECO:0007669"/>
    <property type="project" value="InterPro"/>
</dbReference>
<dbReference type="InterPro" id="IPR051786">
    <property type="entry name" value="ASN_synthetase/amidase"/>
</dbReference>
<organism evidence="5 6">
    <name type="scientific">Sphingobium yanoikuyae</name>
    <name type="common">Sphingomonas yanoikuyae</name>
    <dbReference type="NCBI Taxonomy" id="13690"/>
    <lineage>
        <taxon>Bacteria</taxon>
        <taxon>Pseudomonadati</taxon>
        <taxon>Pseudomonadota</taxon>
        <taxon>Alphaproteobacteria</taxon>
        <taxon>Sphingomonadales</taxon>
        <taxon>Sphingomonadaceae</taxon>
        <taxon>Sphingobium</taxon>
    </lineage>
</organism>
<reference evidence="5 6" key="1">
    <citation type="submission" date="2019-12" db="EMBL/GenBank/DDBJ databases">
        <title>Functional and genomic insights into the Sphingobium yanoikuyae YC-JY1, a bacterium efficiently degrading bisphenol A.</title>
        <authorList>
            <person name="Jia Y."/>
            <person name="Li X."/>
            <person name="Wang J."/>
            <person name="Eltoukhy A."/>
            <person name="Lamraoui I."/>
            <person name="Yan Y."/>
        </authorList>
    </citation>
    <scope>NUCLEOTIDE SEQUENCE [LARGE SCALE GENOMIC DNA]</scope>
    <source>
        <strain evidence="5 6">YC-JY1</strain>
    </source>
</reference>
<comment type="pathway">
    <text evidence="1">Amino-acid biosynthesis; L-asparagine biosynthesis; L-asparagine from L-aspartate (L-Gln route): step 1/1.</text>
</comment>
<dbReference type="Proteomes" id="UP000464086">
    <property type="component" value="Chromosome"/>
</dbReference>
<evidence type="ECO:0000313" key="6">
    <source>
        <dbReference type="Proteomes" id="UP000464086"/>
    </source>
</evidence>
<evidence type="ECO:0000256" key="1">
    <source>
        <dbReference type="ARBA" id="ARBA00005187"/>
    </source>
</evidence>
<name>A0A6P1GGF9_SPHYA</name>
<evidence type="ECO:0000259" key="4">
    <source>
        <dbReference type="Pfam" id="PF00733"/>
    </source>
</evidence>
<dbReference type="InterPro" id="IPR014729">
    <property type="entry name" value="Rossmann-like_a/b/a_fold"/>
</dbReference>
<gene>
    <name evidence="5" type="ORF">GS397_06455</name>
</gene>
<dbReference type="Pfam" id="PF00733">
    <property type="entry name" value="Asn_synthase"/>
    <property type="match status" value="2"/>
</dbReference>
<comment type="catalytic activity">
    <reaction evidence="3">
        <text>L-aspartate + L-glutamine + ATP + H2O = L-asparagine + L-glutamate + AMP + diphosphate + H(+)</text>
        <dbReference type="Rhea" id="RHEA:12228"/>
        <dbReference type="ChEBI" id="CHEBI:15377"/>
        <dbReference type="ChEBI" id="CHEBI:15378"/>
        <dbReference type="ChEBI" id="CHEBI:29985"/>
        <dbReference type="ChEBI" id="CHEBI:29991"/>
        <dbReference type="ChEBI" id="CHEBI:30616"/>
        <dbReference type="ChEBI" id="CHEBI:33019"/>
        <dbReference type="ChEBI" id="CHEBI:58048"/>
        <dbReference type="ChEBI" id="CHEBI:58359"/>
        <dbReference type="ChEBI" id="CHEBI:456215"/>
        <dbReference type="EC" id="6.3.5.4"/>
    </reaction>
</comment>
<dbReference type="InterPro" id="IPR001962">
    <property type="entry name" value="Asn_synthase"/>
</dbReference>
<feature type="domain" description="Asparagine synthetase" evidence="4">
    <location>
        <begin position="238"/>
        <end position="345"/>
    </location>
</feature>
<dbReference type="InterPro" id="IPR029055">
    <property type="entry name" value="Ntn_hydrolases_N"/>
</dbReference>
<dbReference type="SUPFAM" id="SSF56235">
    <property type="entry name" value="N-terminal nucleophile aminohydrolases (Ntn hydrolases)"/>
    <property type="match status" value="1"/>
</dbReference>
<accession>A0A6P1GGF9</accession>
<evidence type="ECO:0000313" key="5">
    <source>
        <dbReference type="EMBL" id="QHD66731.1"/>
    </source>
</evidence>
<protein>
    <recommendedName>
        <fullName evidence="2">asparagine synthase (glutamine-hydrolyzing)</fullName>
        <ecNumber evidence="2">6.3.5.4</ecNumber>
    </recommendedName>
</protein>
<sequence length="581" mass="63726">MRALSAPRFLIDRAVPDRKRVELAAKRFRLRLCFDACGVRAFVSPGYVIRLDDNRGVILGTLFDRNGPPEPTGEFTEDQQKLITAKGARALLENHWGAYCALLFDGEAFNVLRDPSGGMPVYYTGVAGSCLLGSDPEIIADTGYWTPAVSWDDLATHLYTRGLPSPDTSLEGLSELLPGTACNICDASMRVEGLWSPWDHAQPETVSDASEQAEVLHRTIQNVVSAWSSRYPSILIGVSGGLDSSIVAASIPARRTQVTGVTLVTDDPDGDERLFTRLLEEGIGLEILDLQYDLGDIDLGTSCVAHLARPIGRSHALAYDRAMHRIARERGIDAFFSGNGGDNIFYYTQSANPIADRLLKNGLGIGVFQTWRDVCRLTGCTPVEAAAATIESIRTRGRGYKWQPDTCFLHADLMAHLAVSPVKHPWLDDSRARLPGKAAHVAALLRIQPCLEGYDRRLPAMVNPLMSQPVLEKCLAVPSWMWVDGGRDRALARSAFRRILPSGISERRSKGGPDGFANQIITMHRAEILERLTGGHLARQKIIDCDEIVSVLSNDKPNLGTDQARLLSLVDTEAWVAHWSP</sequence>
<dbReference type="Gene3D" id="3.40.50.620">
    <property type="entry name" value="HUPs"/>
    <property type="match status" value="1"/>
</dbReference>
<dbReference type="AlphaFoldDB" id="A0A6P1GGF9"/>
<dbReference type="SUPFAM" id="SSF52402">
    <property type="entry name" value="Adenine nucleotide alpha hydrolases-like"/>
    <property type="match status" value="1"/>
</dbReference>
<evidence type="ECO:0000256" key="3">
    <source>
        <dbReference type="ARBA" id="ARBA00048741"/>
    </source>
</evidence>
<dbReference type="PANTHER" id="PTHR43284:SF1">
    <property type="entry name" value="ASPARAGINE SYNTHETASE"/>
    <property type="match status" value="1"/>
</dbReference>
<dbReference type="PANTHER" id="PTHR43284">
    <property type="entry name" value="ASPARAGINE SYNTHETASE (GLUTAMINE-HYDROLYZING)"/>
    <property type="match status" value="1"/>
</dbReference>
<proteinExistence type="predicted"/>
<dbReference type="GO" id="GO:0004066">
    <property type="term" value="F:asparagine synthase (glutamine-hydrolyzing) activity"/>
    <property type="evidence" value="ECO:0007669"/>
    <property type="project" value="UniProtKB-EC"/>
</dbReference>
<dbReference type="EMBL" id="CP047218">
    <property type="protein sequence ID" value="QHD66731.1"/>
    <property type="molecule type" value="Genomic_DNA"/>
</dbReference>
<dbReference type="EC" id="6.3.5.4" evidence="2"/>
<dbReference type="RefSeq" id="WP_159365998.1">
    <property type="nucleotide sequence ID" value="NZ_CP047218.1"/>
</dbReference>
<evidence type="ECO:0000256" key="2">
    <source>
        <dbReference type="ARBA" id="ARBA00012737"/>
    </source>
</evidence>
<feature type="domain" description="Asparagine synthetase" evidence="4">
    <location>
        <begin position="464"/>
        <end position="576"/>
    </location>
</feature>